<gene>
    <name evidence="2" type="ORF">PI93_021410</name>
</gene>
<keyword evidence="2" id="KW-0378">Hydrolase</keyword>
<dbReference type="InterPro" id="IPR000073">
    <property type="entry name" value="AB_hydrolase_1"/>
</dbReference>
<reference evidence="2 3" key="1">
    <citation type="journal article" date="2015" name="Genome Announc.">
        <title>Genome Sequences of Two Pandoraea pnomenusa Isolates Recovered 11 Months Apart from a Cystic Fibrosis Patient.</title>
        <authorList>
            <person name="Ee R."/>
            <person name="Ambrose M."/>
            <person name="Lazenby J."/>
            <person name="Williams P."/>
            <person name="Chan K.G."/>
            <person name="Roddam L."/>
        </authorList>
    </citation>
    <scope>NUCLEOTIDE SEQUENCE [LARGE SCALE GENOMIC DNA]</scope>
    <source>
        <strain evidence="2 3">6399</strain>
    </source>
</reference>
<sequence>MIEEQQWESRYLNSAAGRIHYQDAGAGDTPPLILIHGGGPGAYGWSNYRRNAGPLSRNRRVIVIDLPGYGQSEARPVDEAGIYGANARAVLELMDALNIGKVSLVGNSLGGGISLRLALDHPERVDRLILMGPGGSIGATSTFPSEGLQRMLDFYEGEGPSLEKLRKVVDLLVYDPSVITESLLEERLATAQSPQTLKNPPLRRQAANPRNELWRENLAGLTHRTLLIWGREDKVLPLDMSFILLKLIPNADLHVFSKCGHWAQWEKADVFNQLVDQFLLAS</sequence>
<dbReference type="PRINTS" id="PR00111">
    <property type="entry name" value="ABHYDROLASE"/>
</dbReference>
<proteinExistence type="predicted"/>
<dbReference type="PANTHER" id="PTHR46438:SF11">
    <property type="entry name" value="LIPASE-RELATED"/>
    <property type="match status" value="1"/>
</dbReference>
<evidence type="ECO:0000259" key="1">
    <source>
        <dbReference type="Pfam" id="PF00561"/>
    </source>
</evidence>
<dbReference type="EMBL" id="CP047385">
    <property type="protein sequence ID" value="QHF14923.1"/>
    <property type="molecule type" value="Genomic_DNA"/>
</dbReference>
<dbReference type="Gene3D" id="3.40.50.1820">
    <property type="entry name" value="alpha/beta hydrolase"/>
    <property type="match status" value="1"/>
</dbReference>
<dbReference type="InterPro" id="IPR029058">
    <property type="entry name" value="AB_hydrolase_fold"/>
</dbReference>
<dbReference type="Proteomes" id="UP000035080">
    <property type="component" value="Chromosome"/>
</dbReference>
<protein>
    <submittedName>
        <fullName evidence="2">Alpha/beta fold hydrolase</fullName>
    </submittedName>
</protein>
<dbReference type="Pfam" id="PF00561">
    <property type="entry name" value="Abhydrolase_1"/>
    <property type="match status" value="1"/>
</dbReference>
<evidence type="ECO:0000313" key="3">
    <source>
        <dbReference type="Proteomes" id="UP000035080"/>
    </source>
</evidence>
<keyword evidence="3" id="KW-1185">Reference proteome</keyword>
<accession>A0ABX6HVL9</accession>
<dbReference type="SUPFAM" id="SSF53474">
    <property type="entry name" value="alpha/beta-Hydrolases"/>
    <property type="match status" value="1"/>
</dbReference>
<feature type="domain" description="AB hydrolase-1" evidence="1">
    <location>
        <begin position="30"/>
        <end position="268"/>
    </location>
</feature>
<evidence type="ECO:0000313" key="2">
    <source>
        <dbReference type="EMBL" id="QHF14923.1"/>
    </source>
</evidence>
<organism evidence="2 3">
    <name type="scientific">Pandoraea fibrosis</name>
    <dbReference type="NCBI Taxonomy" id="1891094"/>
    <lineage>
        <taxon>Bacteria</taxon>
        <taxon>Pseudomonadati</taxon>
        <taxon>Pseudomonadota</taxon>
        <taxon>Betaproteobacteria</taxon>
        <taxon>Burkholderiales</taxon>
        <taxon>Burkholderiaceae</taxon>
        <taxon>Pandoraea</taxon>
    </lineage>
</organism>
<name>A0ABX6HVL9_9BURK</name>
<dbReference type="RefSeq" id="WP_039373520.1">
    <property type="nucleotide sequence ID" value="NZ_CP047385.1"/>
</dbReference>
<dbReference type="PANTHER" id="PTHR46438">
    <property type="entry name" value="ALPHA/BETA-HYDROLASES SUPERFAMILY PROTEIN"/>
    <property type="match status" value="1"/>
</dbReference>
<dbReference type="GO" id="GO:0016787">
    <property type="term" value="F:hydrolase activity"/>
    <property type="evidence" value="ECO:0007669"/>
    <property type="project" value="UniProtKB-KW"/>
</dbReference>